<accession>A0ABT5F8I6</accession>
<gene>
    <name evidence="6" type="ORF">PN838_02120</name>
</gene>
<dbReference type="Gene3D" id="3.40.50.80">
    <property type="entry name" value="Nucleotide-binding domain of ferredoxin-NADP reductase (FNR) module"/>
    <property type="match status" value="1"/>
</dbReference>
<keyword evidence="3" id="KW-0830">Ubiquinone</keyword>
<dbReference type="InterPro" id="IPR001433">
    <property type="entry name" value="OxRdtase_FAD/NAD-bd"/>
</dbReference>
<dbReference type="PROSITE" id="PS51085">
    <property type="entry name" value="2FE2S_FER_2"/>
    <property type="match status" value="1"/>
</dbReference>
<name>A0ABT5F8I6_9GAMM</name>
<feature type="domain" description="FAD-binding FR-type" evidence="5">
    <location>
        <begin position="334"/>
        <end position="469"/>
    </location>
</feature>
<keyword evidence="1" id="KW-0285">Flavoprotein</keyword>
<dbReference type="InterPro" id="IPR017938">
    <property type="entry name" value="Riboflavin_synthase-like_b-brl"/>
</dbReference>
<dbReference type="Gene3D" id="2.40.30.10">
    <property type="entry name" value="Translation factors"/>
    <property type="match status" value="1"/>
</dbReference>
<keyword evidence="2" id="KW-0274">FAD</keyword>
<dbReference type="RefSeq" id="WP_272179629.1">
    <property type="nucleotide sequence ID" value="NZ_JAQOMS010000002.1"/>
</dbReference>
<dbReference type="InterPro" id="IPR036010">
    <property type="entry name" value="2Fe-2S_ferredoxin-like_sf"/>
</dbReference>
<keyword evidence="7" id="KW-1185">Reference proteome</keyword>
<dbReference type="Pfam" id="PF00111">
    <property type="entry name" value="Fer2"/>
    <property type="match status" value="1"/>
</dbReference>
<evidence type="ECO:0000256" key="3">
    <source>
        <dbReference type="ARBA" id="ARBA00023075"/>
    </source>
</evidence>
<dbReference type="PRINTS" id="PR00371">
    <property type="entry name" value="FPNCR"/>
</dbReference>
<dbReference type="InterPro" id="IPR017927">
    <property type="entry name" value="FAD-bd_FR_type"/>
</dbReference>
<proteinExistence type="predicted"/>
<organism evidence="6 7">
    <name type="scientific">Psychrosphaera algicola</name>
    <dbReference type="NCBI Taxonomy" id="3023714"/>
    <lineage>
        <taxon>Bacteria</taxon>
        <taxon>Pseudomonadati</taxon>
        <taxon>Pseudomonadota</taxon>
        <taxon>Gammaproteobacteria</taxon>
        <taxon>Alteromonadales</taxon>
        <taxon>Pseudoalteromonadaceae</taxon>
        <taxon>Psychrosphaera</taxon>
    </lineage>
</organism>
<dbReference type="InterPro" id="IPR001041">
    <property type="entry name" value="2Fe-2S_ferredoxin-type"/>
</dbReference>
<evidence type="ECO:0000313" key="7">
    <source>
        <dbReference type="Proteomes" id="UP001528411"/>
    </source>
</evidence>
<sequence>MSKTVHKWASLFVGIQLLIWLATGLYFNLMDHEKATGNNNRQHVSQIGNHQDFVFKPIKSLGLPVPKALNLVWILGEPYYQLKYELPAHAEALQDQLVVHAVTGTSFQLTERDALKIAKQSFTGTVTEPIISFVQPPIDNLPKQKTAVWKVQLGDVDNTEVFVNAYTGEVVGHFNDDRRLRDLMFTLHFMDYNNQGVSIIGGLFYLARLRFLSISGLIWLVELVKSQQFKISFYKENKAVQLHYSDNSKTETLILKSNDTVLESLAIKGVFIPSSCGGGGTCGKCKFIANKDASIWPADRQQLSKEELEQGYRLSCQHNVSELENITLAKQLNAKHIYLTLVSSEFVTPFIKELKFEPTSNAVLNYRAGAYMQLHIPASQYEATFDDIPEGYQSFWKGMASQTLQHDKTVRSYSIVNFDTETHQLTFAVRWQVPVNKIGEVGIGSSYLCSLSLGDTIEATGPFSEFYARPNSLNRRVFIGAGSGMAPLRAIIFEQFNKYDVSNPTLFIFGARTEKDLLYKDEFQKLESTNSSFNYVPVLSQPSSNWQGREGYVQDILEDYINQDDPLTDIEFYLCGPAAMMIEVENKLHLLGIDSLNIFKDDFSRNSK</sequence>
<dbReference type="InterPro" id="IPR025711">
    <property type="entry name" value="PepSY"/>
</dbReference>
<dbReference type="Proteomes" id="UP001528411">
    <property type="component" value="Unassembled WGS sequence"/>
</dbReference>
<evidence type="ECO:0000259" key="5">
    <source>
        <dbReference type="PROSITE" id="PS51384"/>
    </source>
</evidence>
<dbReference type="InterPro" id="IPR039261">
    <property type="entry name" value="FNR_nucleotide-bd"/>
</dbReference>
<dbReference type="PANTHER" id="PTHR43644">
    <property type="entry name" value="NA(+)-TRANSLOCATING NADH-QUINONE REDUCTASE SUBUNIT"/>
    <property type="match status" value="1"/>
</dbReference>
<dbReference type="Pfam" id="PF00175">
    <property type="entry name" value="NAD_binding_1"/>
    <property type="match status" value="1"/>
</dbReference>
<dbReference type="EMBL" id="JAQOMS010000002">
    <property type="protein sequence ID" value="MDC2887853.1"/>
    <property type="molecule type" value="Genomic_DNA"/>
</dbReference>
<dbReference type="SUPFAM" id="SSF54292">
    <property type="entry name" value="2Fe-2S ferredoxin-like"/>
    <property type="match status" value="1"/>
</dbReference>
<dbReference type="SUPFAM" id="SSF63380">
    <property type="entry name" value="Riboflavin synthase domain-like"/>
    <property type="match status" value="1"/>
</dbReference>
<evidence type="ECO:0000259" key="4">
    <source>
        <dbReference type="PROSITE" id="PS51085"/>
    </source>
</evidence>
<reference evidence="6 7" key="1">
    <citation type="submission" date="2023-01" db="EMBL/GenBank/DDBJ databases">
        <title>Psychrosphaera sp. nov., isolated from marine algae.</title>
        <authorList>
            <person name="Bayburt H."/>
            <person name="Choi B.J."/>
            <person name="Kim J.M."/>
            <person name="Choi D.G."/>
            <person name="Jeon C.O."/>
        </authorList>
    </citation>
    <scope>NUCLEOTIDE SEQUENCE [LARGE SCALE GENOMIC DNA]</scope>
    <source>
        <strain evidence="6 7">G1-22</strain>
    </source>
</reference>
<evidence type="ECO:0000313" key="6">
    <source>
        <dbReference type="EMBL" id="MDC2887853.1"/>
    </source>
</evidence>
<comment type="caution">
    <text evidence="6">The sequence shown here is derived from an EMBL/GenBank/DDBJ whole genome shotgun (WGS) entry which is preliminary data.</text>
</comment>
<dbReference type="InterPro" id="IPR001709">
    <property type="entry name" value="Flavoprot_Pyr_Nucl_cyt_Rdtase"/>
</dbReference>
<evidence type="ECO:0000256" key="1">
    <source>
        <dbReference type="ARBA" id="ARBA00022630"/>
    </source>
</evidence>
<dbReference type="Gene3D" id="3.10.20.30">
    <property type="match status" value="1"/>
</dbReference>
<dbReference type="Pfam" id="PF03413">
    <property type="entry name" value="PepSY"/>
    <property type="match status" value="1"/>
</dbReference>
<feature type="domain" description="2Fe-2S ferredoxin-type" evidence="4">
    <location>
        <begin position="238"/>
        <end position="334"/>
    </location>
</feature>
<dbReference type="SUPFAM" id="SSF52343">
    <property type="entry name" value="Ferredoxin reductase-like, C-terminal NADP-linked domain"/>
    <property type="match status" value="1"/>
</dbReference>
<dbReference type="InterPro" id="IPR012675">
    <property type="entry name" value="Beta-grasp_dom_sf"/>
</dbReference>
<evidence type="ECO:0000256" key="2">
    <source>
        <dbReference type="ARBA" id="ARBA00022827"/>
    </source>
</evidence>
<dbReference type="PROSITE" id="PS51384">
    <property type="entry name" value="FAD_FR"/>
    <property type="match status" value="1"/>
</dbReference>
<protein>
    <submittedName>
        <fullName evidence="6">2Fe-2S iron-sulfur cluster-binding protein</fullName>
    </submittedName>
</protein>
<dbReference type="PANTHER" id="PTHR43644:SF1">
    <property type="entry name" value="NAD(P)H-FLAVIN REDUCTASE"/>
    <property type="match status" value="1"/>
</dbReference>